<comment type="caution">
    <text evidence="1">The sequence shown here is derived from an EMBL/GenBank/DDBJ whole genome shotgun (WGS) entry which is preliminary data.</text>
</comment>
<organism evidence="1 2">
    <name type="scientific">Bifidobacterium pseudolongum subsp. globosum</name>
    <dbReference type="NCBI Taxonomy" id="1690"/>
    <lineage>
        <taxon>Bacteria</taxon>
        <taxon>Bacillati</taxon>
        <taxon>Actinomycetota</taxon>
        <taxon>Actinomycetes</taxon>
        <taxon>Bifidobacteriales</taxon>
        <taxon>Bifidobacteriaceae</taxon>
        <taxon>Bifidobacterium</taxon>
    </lineage>
</organism>
<dbReference type="Proteomes" id="UP000291920">
    <property type="component" value="Unassembled WGS sequence"/>
</dbReference>
<dbReference type="RefSeq" id="WP_129870811.1">
    <property type="nucleotide sequence ID" value="NZ_RYUO01000002.1"/>
</dbReference>
<protein>
    <submittedName>
        <fullName evidence="1">Uncharacterized protein</fullName>
    </submittedName>
</protein>
<proteinExistence type="predicted"/>
<name>A0A4Q5ALB3_9BIFI</name>
<dbReference type="AlphaFoldDB" id="A0A4Q5ALB3"/>
<gene>
    <name evidence="1" type="ORF">PG2017B_0994</name>
</gene>
<accession>A0A4Q5ALB3</accession>
<reference evidence="1 2" key="1">
    <citation type="submission" date="2018-12" db="EMBL/GenBank/DDBJ databases">
        <title>Unveiling genomic diversity among members of the Bifidobacterium pseudolongum species, a widely distributed gut commensal of the animal kingdom.</title>
        <authorList>
            <person name="Lugli G.A."/>
            <person name="Duranti S."/>
            <person name="Albert K."/>
            <person name="Mancabelli L."/>
            <person name="Napoli S."/>
            <person name="Viappiani A."/>
            <person name="Anzalone R."/>
            <person name="Longhi G."/>
            <person name="Milani C."/>
            <person name="Turroni F."/>
            <person name="Alessandri G."/>
            <person name="Sela D.A."/>
            <person name="Van Sinderen D."/>
            <person name="Ventura M."/>
        </authorList>
    </citation>
    <scope>NUCLEOTIDE SEQUENCE [LARGE SCALE GENOMIC DNA]</scope>
    <source>
        <strain evidence="1 2">2017B</strain>
    </source>
</reference>
<dbReference type="EMBL" id="RYUT01000002">
    <property type="protein sequence ID" value="RYQ31184.1"/>
    <property type="molecule type" value="Genomic_DNA"/>
</dbReference>
<sequence length="76" mass="9009">MWFVIVLWHLLLAACASRNQRQYFMLPSWRRDYRLPRREPLPPECTCGHWLLVDITTGHTLHPIIPTTIEPTEDTP</sequence>
<evidence type="ECO:0000313" key="1">
    <source>
        <dbReference type="EMBL" id="RYQ31184.1"/>
    </source>
</evidence>
<evidence type="ECO:0000313" key="2">
    <source>
        <dbReference type="Proteomes" id="UP000291920"/>
    </source>
</evidence>